<feature type="non-terminal residue" evidence="7">
    <location>
        <position position="554"/>
    </location>
</feature>
<accession>A0A3E2GSK9</accession>
<feature type="domain" description="Major facilitator superfamily (MFS) profile" evidence="6">
    <location>
        <begin position="55"/>
        <end position="532"/>
    </location>
</feature>
<dbReference type="GO" id="GO:0022857">
    <property type="term" value="F:transmembrane transporter activity"/>
    <property type="evidence" value="ECO:0007669"/>
    <property type="project" value="InterPro"/>
</dbReference>
<dbReference type="GO" id="GO:0005886">
    <property type="term" value="C:plasma membrane"/>
    <property type="evidence" value="ECO:0007669"/>
    <property type="project" value="TreeGrafter"/>
</dbReference>
<evidence type="ECO:0000259" key="6">
    <source>
        <dbReference type="PROSITE" id="PS50850"/>
    </source>
</evidence>
<protein>
    <recommendedName>
        <fullName evidence="6">Major facilitator superfamily (MFS) profile domain-containing protein</fullName>
    </recommendedName>
</protein>
<comment type="subcellular location">
    <subcellularLocation>
        <location evidence="1">Membrane</location>
        <topology evidence="1">Multi-pass membrane protein</topology>
    </subcellularLocation>
</comment>
<feature type="transmembrane region" description="Helical" evidence="5">
    <location>
        <begin position="209"/>
        <end position="231"/>
    </location>
</feature>
<dbReference type="EMBL" id="NCSJ02000517">
    <property type="protein sequence ID" value="RFU24082.1"/>
    <property type="molecule type" value="Genomic_DNA"/>
</dbReference>
<evidence type="ECO:0000256" key="4">
    <source>
        <dbReference type="ARBA" id="ARBA00023136"/>
    </source>
</evidence>
<dbReference type="PANTHER" id="PTHR23502:SF30">
    <property type="entry name" value="TRANSPORTER, PUTATIVE (AFU_ORTHOLOGUE AFUA_8G04702)-RELATED"/>
    <property type="match status" value="1"/>
</dbReference>
<feature type="non-terminal residue" evidence="7">
    <location>
        <position position="1"/>
    </location>
</feature>
<organism evidence="7 8">
    <name type="scientific">Scytalidium lignicola</name>
    <name type="common">Hyphomycete</name>
    <dbReference type="NCBI Taxonomy" id="5539"/>
    <lineage>
        <taxon>Eukaryota</taxon>
        <taxon>Fungi</taxon>
        <taxon>Dikarya</taxon>
        <taxon>Ascomycota</taxon>
        <taxon>Pezizomycotina</taxon>
        <taxon>Leotiomycetes</taxon>
        <taxon>Leotiomycetes incertae sedis</taxon>
        <taxon>Scytalidium</taxon>
    </lineage>
</organism>
<dbReference type="Gene3D" id="1.20.1250.20">
    <property type="entry name" value="MFS general substrate transporter like domains"/>
    <property type="match status" value="1"/>
</dbReference>
<name>A0A3E2GSK9_SCYLI</name>
<dbReference type="OrthoDB" id="5215911at2759"/>
<evidence type="ECO:0000256" key="2">
    <source>
        <dbReference type="ARBA" id="ARBA00022692"/>
    </source>
</evidence>
<gene>
    <name evidence="7" type="ORF">B7463_g12253</name>
</gene>
<comment type="caution">
    <text evidence="7">The sequence shown here is derived from an EMBL/GenBank/DDBJ whole genome shotgun (WGS) entry which is preliminary data.</text>
</comment>
<evidence type="ECO:0000256" key="1">
    <source>
        <dbReference type="ARBA" id="ARBA00004141"/>
    </source>
</evidence>
<dbReference type="SUPFAM" id="SSF103473">
    <property type="entry name" value="MFS general substrate transporter"/>
    <property type="match status" value="1"/>
</dbReference>
<feature type="transmembrane region" description="Helical" evidence="5">
    <location>
        <begin position="478"/>
        <end position="497"/>
    </location>
</feature>
<proteinExistence type="predicted"/>
<evidence type="ECO:0000256" key="5">
    <source>
        <dbReference type="SAM" id="Phobius"/>
    </source>
</evidence>
<feature type="transmembrane region" description="Helical" evidence="5">
    <location>
        <begin position="440"/>
        <end position="466"/>
    </location>
</feature>
<keyword evidence="8" id="KW-1185">Reference proteome</keyword>
<sequence length="554" mass="60732">MAVTIPENVPGTVHLVDLDHNMSTAHLGETGDIVLVPSPSADPEDPLNWNPGRKRLAVWSAYVYIWGVGLATANQYSILTPLSQETGITLTQLNLGTGLMFLFLGWSCLIWQPLALVYGRRGVYILSAILSMIPCIWSVYSKSAGEWYAHRILLGIFASPSESLPEVTIPDLFFAHNRGFYMALYAFLLFGSNFFAPFCAGFINDAGGWRWVMWFGVIALACSALFCFFFMEETMYFRSTLEGLEGTAPVPGAVSLPVDEEKSPSLEKSAKAFAVSADDSSPQGSTIGMGQTFRPPKTYVQKLWPFTAHPDRPSNKQLFTMMYRPLIIIICFPCTLWSGLLYGTNLSWYNVLNGTMSLILTAAPYNFSASLVGVAYMAPLIGAAFACLWSGFYADKLAIWFAHRNGGVREAEHRLWSLLVSGFIAPVGLIVWGVGAAHQIHWIGLMFGIGMLTFSVVCGGATALSYNVDCFKDLAGETLIAVIIVRNTLGFGFSYAITPWVDNQGLIRTFVAVGMVALAATLTFLIMVYAGKRLRRFSAKRYYAYVATSVAGAH</sequence>
<feature type="transmembrane region" description="Helical" evidence="5">
    <location>
        <begin position="369"/>
        <end position="394"/>
    </location>
</feature>
<feature type="transmembrane region" description="Helical" evidence="5">
    <location>
        <begin position="326"/>
        <end position="349"/>
    </location>
</feature>
<feature type="transmembrane region" description="Helical" evidence="5">
    <location>
        <begin position="123"/>
        <end position="140"/>
    </location>
</feature>
<dbReference type="PANTHER" id="PTHR23502">
    <property type="entry name" value="MAJOR FACILITATOR SUPERFAMILY"/>
    <property type="match status" value="1"/>
</dbReference>
<feature type="transmembrane region" description="Helical" evidence="5">
    <location>
        <begin position="509"/>
        <end position="531"/>
    </location>
</feature>
<evidence type="ECO:0000313" key="7">
    <source>
        <dbReference type="EMBL" id="RFU24082.1"/>
    </source>
</evidence>
<dbReference type="STRING" id="5539.A0A3E2GSK9"/>
<dbReference type="AlphaFoldDB" id="A0A3E2GSK9"/>
<evidence type="ECO:0000256" key="3">
    <source>
        <dbReference type="ARBA" id="ARBA00022989"/>
    </source>
</evidence>
<feature type="transmembrane region" description="Helical" evidence="5">
    <location>
        <begin position="180"/>
        <end position="203"/>
    </location>
</feature>
<keyword evidence="2 5" id="KW-0812">Transmembrane</keyword>
<dbReference type="InterPro" id="IPR020846">
    <property type="entry name" value="MFS_dom"/>
</dbReference>
<feature type="transmembrane region" description="Helical" evidence="5">
    <location>
        <begin position="415"/>
        <end position="434"/>
    </location>
</feature>
<dbReference type="PROSITE" id="PS50850">
    <property type="entry name" value="MFS"/>
    <property type="match status" value="1"/>
</dbReference>
<keyword evidence="4 5" id="KW-0472">Membrane</keyword>
<feature type="transmembrane region" description="Helical" evidence="5">
    <location>
        <begin position="56"/>
        <end position="73"/>
    </location>
</feature>
<dbReference type="InterPro" id="IPR011701">
    <property type="entry name" value="MFS"/>
</dbReference>
<feature type="transmembrane region" description="Helical" evidence="5">
    <location>
        <begin position="93"/>
        <end position="111"/>
    </location>
</feature>
<keyword evidence="3 5" id="KW-1133">Transmembrane helix</keyword>
<reference evidence="7 8" key="1">
    <citation type="submission" date="2018-05" db="EMBL/GenBank/DDBJ databases">
        <title>Draft genome sequence of Scytalidium lignicola DSM 105466, a ubiquitous saprotrophic fungus.</title>
        <authorList>
            <person name="Buettner E."/>
            <person name="Gebauer A.M."/>
            <person name="Hofrichter M."/>
            <person name="Liers C."/>
            <person name="Kellner H."/>
        </authorList>
    </citation>
    <scope>NUCLEOTIDE SEQUENCE [LARGE SCALE GENOMIC DNA]</scope>
    <source>
        <strain evidence="7 8">DSM 105466</strain>
    </source>
</reference>
<dbReference type="Pfam" id="PF07690">
    <property type="entry name" value="MFS_1"/>
    <property type="match status" value="1"/>
</dbReference>
<dbReference type="OMA" id="IMFFFME"/>
<evidence type="ECO:0000313" key="8">
    <source>
        <dbReference type="Proteomes" id="UP000258309"/>
    </source>
</evidence>
<dbReference type="Proteomes" id="UP000258309">
    <property type="component" value="Unassembled WGS sequence"/>
</dbReference>
<dbReference type="InterPro" id="IPR036259">
    <property type="entry name" value="MFS_trans_sf"/>
</dbReference>